<dbReference type="AlphaFoldDB" id="A0AAE9L1K8"/>
<evidence type="ECO:0008006" key="5">
    <source>
        <dbReference type="Google" id="ProtNLM"/>
    </source>
</evidence>
<dbReference type="Proteomes" id="UP001056132">
    <property type="component" value="Chromosome 1"/>
</dbReference>
<dbReference type="EMBL" id="CP097330">
    <property type="protein sequence ID" value="URF03988.1"/>
    <property type="molecule type" value="Genomic_DNA"/>
</dbReference>
<gene>
    <name evidence="3" type="ORF">M5D45_16120</name>
</gene>
<evidence type="ECO:0000313" key="4">
    <source>
        <dbReference type="Proteomes" id="UP001056132"/>
    </source>
</evidence>
<reference evidence="3" key="2">
    <citation type="submission" date="2022-05" db="EMBL/GenBank/DDBJ databases">
        <authorList>
            <person name="Kunte H.-J."/>
        </authorList>
    </citation>
    <scope>NUCLEOTIDE SEQUENCE</scope>
    <source>
        <strain evidence="3">G5</strain>
    </source>
</reference>
<name>A0AAE9L1K8_9BURK</name>
<proteinExistence type="predicted"/>
<dbReference type="KEGG" id="ccam:M5D45_16120"/>
<feature type="chain" id="PRO_5042111871" description="Hydroxyquinol 1,2-dioxygenase" evidence="2">
    <location>
        <begin position="29"/>
        <end position="80"/>
    </location>
</feature>
<evidence type="ECO:0000256" key="2">
    <source>
        <dbReference type="SAM" id="SignalP"/>
    </source>
</evidence>
<sequence length="80" mass="8072">MRTCTLKKTALVALTVATLGGVAGMANAGVNSPRDSFTDGAHAMGTRDPFSDGSHAMGARDPFSDGSHAVGTRDSFTDGA</sequence>
<reference evidence="3" key="1">
    <citation type="journal article" date="2022" name="Microbiol. Resour. Announc.">
        <title>Genome Sequence of Cupriavidus campinensis Strain G5, a Member of a Bacterial Consortium Capable of Polyethylene Degradation.</title>
        <authorList>
            <person name="Schneider B."/>
            <person name="Pfeiffer F."/>
            <person name="Dyall-Smith M."/>
            <person name="Kunte H.J."/>
        </authorList>
    </citation>
    <scope>NUCLEOTIDE SEQUENCE</scope>
    <source>
        <strain evidence="3">G5</strain>
    </source>
</reference>
<feature type="signal peptide" evidence="2">
    <location>
        <begin position="1"/>
        <end position="28"/>
    </location>
</feature>
<protein>
    <recommendedName>
        <fullName evidence="5">Hydroxyquinol 1,2-dioxygenase</fullName>
    </recommendedName>
</protein>
<evidence type="ECO:0000256" key="1">
    <source>
        <dbReference type="SAM" id="MobiDB-lite"/>
    </source>
</evidence>
<dbReference type="RefSeq" id="WP_250024848.1">
    <property type="nucleotide sequence ID" value="NZ_CP097330.1"/>
</dbReference>
<accession>A0AAE9L1K8</accession>
<evidence type="ECO:0000313" key="3">
    <source>
        <dbReference type="EMBL" id="URF03988.1"/>
    </source>
</evidence>
<keyword evidence="2" id="KW-0732">Signal</keyword>
<organism evidence="3 4">
    <name type="scientific">Cupriavidus campinensis</name>
    <dbReference type="NCBI Taxonomy" id="151783"/>
    <lineage>
        <taxon>Bacteria</taxon>
        <taxon>Pseudomonadati</taxon>
        <taxon>Pseudomonadota</taxon>
        <taxon>Betaproteobacteria</taxon>
        <taxon>Burkholderiales</taxon>
        <taxon>Burkholderiaceae</taxon>
        <taxon>Cupriavidus</taxon>
    </lineage>
</organism>
<feature type="region of interest" description="Disordered" evidence="1">
    <location>
        <begin position="37"/>
        <end position="80"/>
    </location>
</feature>